<accession>A0A2P2R196</accession>
<protein>
    <submittedName>
        <fullName evidence="1">Uncharacterized protein</fullName>
    </submittedName>
</protein>
<dbReference type="EMBL" id="GGEC01092529">
    <property type="protein sequence ID" value="MBX73013.1"/>
    <property type="molecule type" value="Transcribed_RNA"/>
</dbReference>
<dbReference type="AlphaFoldDB" id="A0A2P2R196"/>
<proteinExistence type="predicted"/>
<reference evidence="1" key="1">
    <citation type="submission" date="2018-02" db="EMBL/GenBank/DDBJ databases">
        <title>Rhizophora mucronata_Transcriptome.</title>
        <authorList>
            <person name="Meera S.P."/>
            <person name="Sreeshan A."/>
            <person name="Augustine A."/>
        </authorList>
    </citation>
    <scope>NUCLEOTIDE SEQUENCE</scope>
    <source>
        <tissue evidence="1">Leaf</tissue>
    </source>
</reference>
<sequence length="46" mass="5004">MKADPLILIRYETTSDEFDELGFARAESTAAAYVSSLMVIGSQTFG</sequence>
<evidence type="ECO:0000313" key="1">
    <source>
        <dbReference type="EMBL" id="MBX73013.1"/>
    </source>
</evidence>
<organism evidence="1">
    <name type="scientific">Rhizophora mucronata</name>
    <name type="common">Asiatic mangrove</name>
    <dbReference type="NCBI Taxonomy" id="61149"/>
    <lineage>
        <taxon>Eukaryota</taxon>
        <taxon>Viridiplantae</taxon>
        <taxon>Streptophyta</taxon>
        <taxon>Embryophyta</taxon>
        <taxon>Tracheophyta</taxon>
        <taxon>Spermatophyta</taxon>
        <taxon>Magnoliopsida</taxon>
        <taxon>eudicotyledons</taxon>
        <taxon>Gunneridae</taxon>
        <taxon>Pentapetalae</taxon>
        <taxon>rosids</taxon>
        <taxon>fabids</taxon>
        <taxon>Malpighiales</taxon>
        <taxon>Rhizophoraceae</taxon>
        <taxon>Rhizophora</taxon>
    </lineage>
</organism>
<name>A0A2P2R196_RHIMU</name>